<gene>
    <name evidence="2" type="ORF">SAMN05216564_1179</name>
</gene>
<protein>
    <recommendedName>
        <fullName evidence="4">Carbon monoxide dehydrogenase subunit G</fullName>
    </recommendedName>
</protein>
<sequence>MYVSNRHSKGETRRMNFNGTFELEDTTIEEVWLALSDPVLIADALPGCEYLLHVESDDVDFTELSDRADERDAELTGDPEAIAERAFRQGEWYAGQIQVSVGPVNPTFETVVHIDERDQPRMSASGEGSSGDSSFEMSSGMELHETDDGGVAVEWETDADVFGKVAGMGQRVINPVANRLVKRFFGDVQSTLRELQLAEADTPTPAEDEEGGIVDRLLGRSSSNSS</sequence>
<evidence type="ECO:0008006" key="4">
    <source>
        <dbReference type="Google" id="ProtNLM"/>
    </source>
</evidence>
<keyword evidence="3" id="KW-1185">Reference proteome</keyword>
<dbReference type="Pfam" id="PF06240">
    <property type="entry name" value="COXG"/>
    <property type="match status" value="1"/>
</dbReference>
<evidence type="ECO:0000256" key="1">
    <source>
        <dbReference type="SAM" id="MobiDB-lite"/>
    </source>
</evidence>
<organism evidence="2 3">
    <name type="scientific">Halopenitus persicus</name>
    <dbReference type="NCBI Taxonomy" id="1048396"/>
    <lineage>
        <taxon>Archaea</taxon>
        <taxon>Methanobacteriati</taxon>
        <taxon>Methanobacteriota</taxon>
        <taxon>Stenosarchaea group</taxon>
        <taxon>Halobacteria</taxon>
        <taxon>Halobacteriales</taxon>
        <taxon>Haloferacaceae</taxon>
        <taxon>Halopenitus</taxon>
    </lineage>
</organism>
<dbReference type="InterPro" id="IPR023393">
    <property type="entry name" value="START-like_dom_sf"/>
</dbReference>
<name>A0A1H3NZR7_9EURY</name>
<feature type="compositionally biased region" description="Low complexity" evidence="1">
    <location>
        <begin position="122"/>
        <end position="141"/>
    </location>
</feature>
<dbReference type="InterPro" id="IPR010419">
    <property type="entry name" value="CO_DH_gsu"/>
</dbReference>
<feature type="region of interest" description="Disordered" evidence="1">
    <location>
        <begin position="196"/>
        <end position="226"/>
    </location>
</feature>
<dbReference type="Proteomes" id="UP000199079">
    <property type="component" value="Unassembled WGS sequence"/>
</dbReference>
<reference evidence="3" key="1">
    <citation type="submission" date="2016-10" db="EMBL/GenBank/DDBJ databases">
        <authorList>
            <person name="Varghese N."/>
            <person name="Submissions S."/>
        </authorList>
    </citation>
    <scope>NUCLEOTIDE SEQUENCE [LARGE SCALE GENOMIC DNA]</scope>
    <source>
        <strain evidence="3">DC30,IBRC 10041,KCTC 4046</strain>
    </source>
</reference>
<feature type="region of interest" description="Disordered" evidence="1">
    <location>
        <begin position="117"/>
        <end position="142"/>
    </location>
</feature>
<proteinExistence type="predicted"/>
<dbReference type="PANTHER" id="PTHR38588:SF1">
    <property type="entry name" value="BLL0334 PROTEIN"/>
    <property type="match status" value="1"/>
</dbReference>
<dbReference type="EMBL" id="FNPC01000017">
    <property type="protein sequence ID" value="SDY94193.1"/>
    <property type="molecule type" value="Genomic_DNA"/>
</dbReference>
<accession>A0A1H3NZR7</accession>
<evidence type="ECO:0000313" key="2">
    <source>
        <dbReference type="EMBL" id="SDY94193.1"/>
    </source>
</evidence>
<evidence type="ECO:0000313" key="3">
    <source>
        <dbReference type="Proteomes" id="UP000199079"/>
    </source>
</evidence>
<dbReference type="SUPFAM" id="SSF55961">
    <property type="entry name" value="Bet v1-like"/>
    <property type="match status" value="1"/>
</dbReference>
<dbReference type="PANTHER" id="PTHR38588">
    <property type="entry name" value="BLL0334 PROTEIN"/>
    <property type="match status" value="1"/>
</dbReference>
<dbReference type="AlphaFoldDB" id="A0A1H3NZR7"/>
<dbReference type="Gene3D" id="3.30.530.20">
    <property type="match status" value="1"/>
</dbReference>